<dbReference type="AlphaFoldDB" id="A0A0F9R6N6"/>
<sequence length="56" mass="6999">MKDEKLKEFKEDLENWLNFNKKRQPLDLLDISELLTIFRQYFIVKLKKSRENKKKK</sequence>
<gene>
    <name evidence="1" type="ORF">LCGC14_0687780</name>
</gene>
<dbReference type="EMBL" id="LAZR01001418">
    <property type="protein sequence ID" value="KKN44957.1"/>
    <property type="molecule type" value="Genomic_DNA"/>
</dbReference>
<evidence type="ECO:0000313" key="1">
    <source>
        <dbReference type="EMBL" id="KKN44957.1"/>
    </source>
</evidence>
<organism evidence="1">
    <name type="scientific">marine sediment metagenome</name>
    <dbReference type="NCBI Taxonomy" id="412755"/>
    <lineage>
        <taxon>unclassified sequences</taxon>
        <taxon>metagenomes</taxon>
        <taxon>ecological metagenomes</taxon>
    </lineage>
</organism>
<name>A0A0F9R6N6_9ZZZZ</name>
<protein>
    <submittedName>
        <fullName evidence="1">Uncharacterized protein</fullName>
    </submittedName>
</protein>
<comment type="caution">
    <text evidence="1">The sequence shown here is derived from an EMBL/GenBank/DDBJ whole genome shotgun (WGS) entry which is preliminary data.</text>
</comment>
<reference evidence="1" key="1">
    <citation type="journal article" date="2015" name="Nature">
        <title>Complex archaea that bridge the gap between prokaryotes and eukaryotes.</title>
        <authorList>
            <person name="Spang A."/>
            <person name="Saw J.H."/>
            <person name="Jorgensen S.L."/>
            <person name="Zaremba-Niedzwiedzka K."/>
            <person name="Martijn J."/>
            <person name="Lind A.E."/>
            <person name="van Eijk R."/>
            <person name="Schleper C."/>
            <person name="Guy L."/>
            <person name="Ettema T.J."/>
        </authorList>
    </citation>
    <scope>NUCLEOTIDE SEQUENCE</scope>
</reference>
<proteinExistence type="predicted"/>
<accession>A0A0F9R6N6</accession>